<gene>
    <name evidence="9" type="ORF">INQ84_03435</name>
</gene>
<dbReference type="EMBL" id="CP063185">
    <property type="protein sequence ID" value="QYC74150.1"/>
    <property type="molecule type" value="Genomic_DNA"/>
</dbReference>
<dbReference type="GO" id="GO:0016891">
    <property type="term" value="F:RNA endonuclease activity producing 5'-phosphomonoesters, hydrolytic mechanism"/>
    <property type="evidence" value="ECO:0007669"/>
    <property type="project" value="TreeGrafter"/>
</dbReference>
<accession>A0AAQ0ELD7</accession>
<sequence length="498" mass="55393">MSINRNSNYSPYQEPSVSDSLPPLQRGPQASPEEEGAYFISPEELQQQELAAAIENLSLGLQTSDLNPNAAEFTPRASSTAASHQFETFCLPYSSTSPQNELLCNLDNLDLDNLDLYTDWDHNPYSPYEGPFVCAPHTHPYPDDTESPQEEPCNRNALEEGALVTHLAAHSTPFLSNTPSTPHLPGEALQLFSTQSGVSPLDVICDSIRLAQTELFFCIYKISSPKIIEAILERANAGVRVLLQYQFISNHESLLSHPNVILQQFESRRDALLHRKNLVIDNWLAILGSANFADGAFTRDINIVAIVKSPSLCQRIKERSSGPCTAGLQQLDYYILTRHKSSRTLQNIVAAIRSADKTIRIAMFILSNRTILAALHEAAQRGVQVSVIVNPRDKRTPFEFLHALGSSVDLYEGVCEGLLHCKVCCIDLKTLILSSANWTRRGVQFNIEDLLIVHKPTPRQLAVFFNLWGELLASSRLVTSENAFECHNKLSSSHEDDE</sequence>
<feature type="region of interest" description="Disordered" evidence="7">
    <location>
        <begin position="1"/>
        <end position="34"/>
    </location>
</feature>
<evidence type="ECO:0000256" key="1">
    <source>
        <dbReference type="ARBA" id="ARBA00000798"/>
    </source>
</evidence>
<dbReference type="SUPFAM" id="SSF56024">
    <property type="entry name" value="Phospholipase D/nuclease"/>
    <property type="match status" value="2"/>
</dbReference>
<dbReference type="GO" id="GO:0004630">
    <property type="term" value="F:phospholipase D activity"/>
    <property type="evidence" value="ECO:0007669"/>
    <property type="project" value="UniProtKB-EC"/>
</dbReference>
<keyword evidence="4" id="KW-0378">Hydrolase</keyword>
<dbReference type="RefSeq" id="WP_219664307.1">
    <property type="nucleotide sequence ID" value="NZ_CP063064.1"/>
</dbReference>
<evidence type="ECO:0000313" key="10">
    <source>
        <dbReference type="Proteomes" id="UP000825134"/>
    </source>
</evidence>
<dbReference type="PANTHER" id="PTHR43856:SF1">
    <property type="entry name" value="MITOCHONDRIAL CARDIOLIPIN HYDROLASE"/>
    <property type="match status" value="1"/>
</dbReference>
<dbReference type="Gene3D" id="3.30.870.10">
    <property type="entry name" value="Endonuclease Chain A"/>
    <property type="match status" value="2"/>
</dbReference>
<name>A0AAQ0ELD7_9CHLA</name>
<dbReference type="GO" id="GO:0016042">
    <property type="term" value="P:lipid catabolic process"/>
    <property type="evidence" value="ECO:0007669"/>
    <property type="project" value="UniProtKB-KW"/>
</dbReference>
<evidence type="ECO:0000256" key="2">
    <source>
        <dbReference type="ARBA" id="ARBA00008664"/>
    </source>
</evidence>
<dbReference type="InterPro" id="IPR001736">
    <property type="entry name" value="PLipase_D/transphosphatidylase"/>
</dbReference>
<dbReference type="InterPro" id="IPR051406">
    <property type="entry name" value="PLD_domain"/>
</dbReference>
<dbReference type="SMART" id="SM00155">
    <property type="entry name" value="PLDc"/>
    <property type="match status" value="2"/>
</dbReference>
<evidence type="ECO:0000313" key="9">
    <source>
        <dbReference type="EMBL" id="QYC74150.1"/>
    </source>
</evidence>
<evidence type="ECO:0000256" key="5">
    <source>
        <dbReference type="ARBA" id="ARBA00022963"/>
    </source>
</evidence>
<evidence type="ECO:0000256" key="7">
    <source>
        <dbReference type="SAM" id="MobiDB-lite"/>
    </source>
</evidence>
<keyword evidence="5" id="KW-0442">Lipid degradation</keyword>
<dbReference type="Pfam" id="PF13091">
    <property type="entry name" value="PLDc_2"/>
    <property type="match status" value="2"/>
</dbReference>
<dbReference type="CDD" id="cd09116">
    <property type="entry name" value="PLDc_Nuc_like"/>
    <property type="match status" value="1"/>
</dbReference>
<protein>
    <recommendedName>
        <fullName evidence="3">phospholipase D</fullName>
        <ecNumber evidence="3">3.1.4.4</ecNumber>
    </recommendedName>
</protein>
<proteinExistence type="inferred from homology"/>
<feature type="compositionally biased region" description="Polar residues" evidence="7">
    <location>
        <begin position="1"/>
        <end position="19"/>
    </location>
</feature>
<evidence type="ECO:0000256" key="6">
    <source>
        <dbReference type="ARBA" id="ARBA00023098"/>
    </source>
</evidence>
<dbReference type="AlphaFoldDB" id="A0AAQ0ELD7"/>
<evidence type="ECO:0000256" key="3">
    <source>
        <dbReference type="ARBA" id="ARBA00012027"/>
    </source>
</evidence>
<dbReference type="PROSITE" id="PS50035">
    <property type="entry name" value="PLD"/>
    <property type="match status" value="1"/>
</dbReference>
<dbReference type="InterPro" id="IPR009818">
    <property type="entry name" value="PAM2_motif"/>
</dbReference>
<dbReference type="Pfam" id="PF07145">
    <property type="entry name" value="PAM2"/>
    <property type="match status" value="1"/>
</dbReference>
<dbReference type="PANTHER" id="PTHR43856">
    <property type="entry name" value="CARDIOLIPIN HYDROLASE"/>
    <property type="match status" value="1"/>
</dbReference>
<organism evidence="9 10">
    <name type="scientific">Chlamydia suis</name>
    <dbReference type="NCBI Taxonomy" id="83559"/>
    <lineage>
        <taxon>Bacteria</taxon>
        <taxon>Pseudomonadati</taxon>
        <taxon>Chlamydiota</taxon>
        <taxon>Chlamydiia</taxon>
        <taxon>Chlamydiales</taxon>
        <taxon>Chlamydiaceae</taxon>
        <taxon>Chlamydia/Chlamydophila group</taxon>
        <taxon>Chlamydia</taxon>
    </lineage>
</organism>
<comment type="catalytic activity">
    <reaction evidence="1">
        <text>a 1,2-diacyl-sn-glycero-3-phosphocholine + H2O = a 1,2-diacyl-sn-glycero-3-phosphate + choline + H(+)</text>
        <dbReference type="Rhea" id="RHEA:14445"/>
        <dbReference type="ChEBI" id="CHEBI:15354"/>
        <dbReference type="ChEBI" id="CHEBI:15377"/>
        <dbReference type="ChEBI" id="CHEBI:15378"/>
        <dbReference type="ChEBI" id="CHEBI:57643"/>
        <dbReference type="ChEBI" id="CHEBI:58608"/>
        <dbReference type="EC" id="3.1.4.4"/>
    </reaction>
</comment>
<comment type="similarity">
    <text evidence="2">Belongs to the phospholipase D family.</text>
</comment>
<dbReference type="GO" id="GO:0006793">
    <property type="term" value="P:phosphorus metabolic process"/>
    <property type="evidence" value="ECO:0007669"/>
    <property type="project" value="UniProtKB-ARBA"/>
</dbReference>
<dbReference type="InterPro" id="IPR025202">
    <property type="entry name" value="PLD-like_dom"/>
</dbReference>
<feature type="domain" description="PLD phosphodiesterase" evidence="8">
    <location>
        <begin position="269"/>
        <end position="296"/>
    </location>
</feature>
<keyword evidence="6" id="KW-0443">Lipid metabolism</keyword>
<reference evidence="9" key="1">
    <citation type="journal article" date="2021" name="Front. Microbiol.">
        <title>Generation of Tetracycline and Rifamycin Resistant Chlamydia Suis Recombinants.</title>
        <authorList>
            <person name="Marti H."/>
            <person name="Bommana S."/>
            <person name="Read T.D."/>
            <person name="Pesch T."/>
            <person name="Prahauser B."/>
            <person name="Dean D."/>
            <person name="Borel N."/>
        </authorList>
    </citation>
    <scope>NUCLEOTIDE SEQUENCE</scope>
    <source>
        <strain evidence="9">208.1</strain>
    </source>
</reference>
<dbReference type="Proteomes" id="UP000825134">
    <property type="component" value="Chromosome"/>
</dbReference>
<dbReference type="EC" id="3.1.4.4" evidence="3"/>
<evidence type="ECO:0000259" key="8">
    <source>
        <dbReference type="PROSITE" id="PS50035"/>
    </source>
</evidence>
<evidence type="ECO:0000256" key="4">
    <source>
        <dbReference type="ARBA" id="ARBA00022801"/>
    </source>
</evidence>